<reference evidence="3 4" key="1">
    <citation type="submission" date="2016-02" db="EMBL/GenBank/DDBJ databases">
        <title>Genome analysis of coral dinoflagellate symbionts highlights evolutionary adaptations to a symbiotic lifestyle.</title>
        <authorList>
            <person name="Aranda M."/>
            <person name="Li Y."/>
            <person name="Liew Y.J."/>
            <person name="Baumgarten S."/>
            <person name="Simakov O."/>
            <person name="Wilson M."/>
            <person name="Piel J."/>
            <person name="Ashoor H."/>
            <person name="Bougouffa S."/>
            <person name="Bajic V.B."/>
            <person name="Ryu T."/>
            <person name="Ravasi T."/>
            <person name="Bayer T."/>
            <person name="Micklem G."/>
            <person name="Kim H."/>
            <person name="Bhak J."/>
            <person name="Lajeunesse T.C."/>
            <person name="Voolstra C.R."/>
        </authorList>
    </citation>
    <scope>NUCLEOTIDE SEQUENCE [LARGE SCALE GENOMIC DNA]</scope>
    <source>
        <strain evidence="3 4">CCMP2467</strain>
    </source>
</reference>
<dbReference type="PROSITE" id="PS50144">
    <property type="entry name" value="MATH"/>
    <property type="match status" value="1"/>
</dbReference>
<comment type="caution">
    <text evidence="3">The sequence shown here is derived from an EMBL/GenBank/DDBJ whole genome shotgun (WGS) entry which is preliminary data.</text>
</comment>
<evidence type="ECO:0000256" key="1">
    <source>
        <dbReference type="SAM" id="MobiDB-lite"/>
    </source>
</evidence>
<feature type="compositionally biased region" description="Acidic residues" evidence="1">
    <location>
        <begin position="585"/>
        <end position="600"/>
    </location>
</feature>
<proteinExistence type="predicted"/>
<evidence type="ECO:0000313" key="3">
    <source>
        <dbReference type="EMBL" id="OLP80308.1"/>
    </source>
</evidence>
<organism evidence="3 4">
    <name type="scientific">Symbiodinium microadriaticum</name>
    <name type="common">Dinoflagellate</name>
    <name type="synonym">Zooxanthella microadriatica</name>
    <dbReference type="NCBI Taxonomy" id="2951"/>
    <lineage>
        <taxon>Eukaryota</taxon>
        <taxon>Sar</taxon>
        <taxon>Alveolata</taxon>
        <taxon>Dinophyceae</taxon>
        <taxon>Suessiales</taxon>
        <taxon>Symbiodiniaceae</taxon>
        <taxon>Symbiodinium</taxon>
    </lineage>
</organism>
<name>A0A1Q9CBK7_SYMMI</name>
<accession>A0A1Q9CBK7</accession>
<sequence length="673" mass="74390">MLVDICRAGVPTGYLVDWGKAHVERHTQSLHDLRKEMDSRIEASQQQMQSVRESTGSEAQQVRMELVAQIDSHKVSVEEAHEGIKKSAADAAEAAAVAHAAAKQAAEDVKGCHGVLETHVAELRSEIQAAHALTPPVAKRCEELQDGLDKITSQHLLSTGGFERSIKEMEQQIQTTRTGLENGIADCLERMAVGETSTRQHIEAMQPFFAARCVDAASIFERAKVQGDPFYADGTHLNPGMDVVVSDSCLCAVDVTSEGYHLRDRDGTLAGGLLPTPVRNDLPGDPQDVAWHMQKMQEDYRWHGIEVMYLDVIPTRDAQPCDVYNVELVMSTPQTEPTAFFCVPFAQKKAALRPVCSQRLAQARVFVLLSTRASRLRVVQIDIAVCWCVCISETNSLSENVYCRTLHWTCRRFHRRLSASLQKEAAVDNPGVLSPEFSLCSLPPMQVEVCLAVQTAAAEGAPAPPLPVPGSCCVRVWAQPGIEMTFRITLGDGPTAMSRRFDHSFQVPEGEEVPPGSGRVAFEIRNYCQLDQVWVRSSDSLQVTFELLEFTTRPVAQILMLPDLDTIEEKSQGSQAPTEAPPEGDAPEEGEEDAPPEDDMFFTRSGTAELLLHERLQKDLVSIRNRSVRRVEWRVEGCSRLLDFCKVGEAVDSPVFSAGGLERLQFHFYPKGC</sequence>
<gene>
    <name evidence="3" type="ORF">AK812_SmicGene39294</name>
</gene>
<dbReference type="InterPro" id="IPR002083">
    <property type="entry name" value="MATH/TRAF_dom"/>
</dbReference>
<feature type="region of interest" description="Disordered" evidence="1">
    <location>
        <begin position="569"/>
        <end position="601"/>
    </location>
</feature>
<dbReference type="EMBL" id="LSRX01001390">
    <property type="protein sequence ID" value="OLP80308.1"/>
    <property type="molecule type" value="Genomic_DNA"/>
</dbReference>
<keyword evidence="4" id="KW-1185">Reference proteome</keyword>
<dbReference type="OrthoDB" id="10309845at2759"/>
<feature type="domain" description="MATH" evidence="2">
    <location>
        <begin position="628"/>
        <end position="673"/>
    </location>
</feature>
<evidence type="ECO:0000259" key="2">
    <source>
        <dbReference type="PROSITE" id="PS50144"/>
    </source>
</evidence>
<protein>
    <recommendedName>
        <fullName evidence="2">MATH domain-containing protein</fullName>
    </recommendedName>
</protein>
<dbReference type="Proteomes" id="UP000186817">
    <property type="component" value="Unassembled WGS sequence"/>
</dbReference>
<feature type="non-terminal residue" evidence="3">
    <location>
        <position position="673"/>
    </location>
</feature>
<evidence type="ECO:0000313" key="4">
    <source>
        <dbReference type="Proteomes" id="UP000186817"/>
    </source>
</evidence>
<dbReference type="AlphaFoldDB" id="A0A1Q9CBK7"/>